<keyword evidence="1" id="KW-1003">Cell membrane</keyword>
<keyword evidence="1" id="KW-0973">c-di-GMP</keyword>
<dbReference type="Pfam" id="PF03170">
    <property type="entry name" value="BcsB"/>
    <property type="match status" value="1"/>
</dbReference>
<evidence type="ECO:0000313" key="3">
    <source>
        <dbReference type="Proteomes" id="UP000240638"/>
    </source>
</evidence>
<sequence>MLCAVAAFARGQTATRPFSALRATGGAAAAAHALIVELAPREALSGVRVHLVPAHPPPADSKYVVWINGVRSADADGAPDAGATDTTLALPPQAFVPGINSIQVALVPRTAQVTGGDASTHAALMNDVRSSITLDFAGLRPNAAPTLAQLPLAFDARSWLPRTVTVDLGRGAISPERLGAAALAVEGIAARMREVDVDVQYRSDRKLLDWPRDSASWGLEQEDEDGADMLLVGTRSALSDLLPESVARTVSGPFIGIYPARAGKAVIVVLSGNTDADCLRAAQAFADTSATLAARSAMTIDSATAVQTPATRMAITLAEADPALMRAALNFAALHARATGAIADVAIDFSADASQANYFFGQDSALSPRLRRELPAYPPLQPGQVVSVPGRNGPAPRIALLGISDAAVSRAVDMLRRPAAWSLFMQRATLFDTRADSAVPLALARRSPIAEVRLFLADPVVFWSILTALLFASFVFLNAALKAQVAERLAAAGKPPFPDSRSGREP</sequence>
<dbReference type="AlphaFoldDB" id="A0A2T3XPR4"/>
<dbReference type="UniPathway" id="UPA00694"/>
<keyword evidence="1" id="KW-1133">Transmembrane helix</keyword>
<proteinExistence type="inferred from homology"/>
<protein>
    <recommendedName>
        <fullName evidence="1">Cyclic di-GMP-binding protein</fullName>
    </recommendedName>
    <alternativeName>
        <fullName evidence="1">Cellulose synthase regulatory subunit</fullName>
    </alternativeName>
</protein>
<gene>
    <name evidence="2" type="ORF">C9I57_22955</name>
</gene>
<accession>A0A2T3XPR4</accession>
<evidence type="ECO:0000313" key="2">
    <source>
        <dbReference type="EMBL" id="PTB18457.1"/>
    </source>
</evidence>
<organism evidence="2 3">
    <name type="scientific">Trinickia symbiotica</name>
    <dbReference type="NCBI Taxonomy" id="863227"/>
    <lineage>
        <taxon>Bacteria</taxon>
        <taxon>Pseudomonadati</taxon>
        <taxon>Pseudomonadota</taxon>
        <taxon>Betaproteobacteria</taxon>
        <taxon>Burkholderiales</taxon>
        <taxon>Burkholderiaceae</taxon>
        <taxon>Trinickia</taxon>
    </lineage>
</organism>
<comment type="function">
    <text evidence="1">Binds the cellulose synthase activator, bis-(3'-5') cyclic diguanylic acid (c-di-GMP).</text>
</comment>
<comment type="similarity">
    <text evidence="1">Belongs to the AcsB/BcsB family.</text>
</comment>
<dbReference type="EMBL" id="PYUC01000012">
    <property type="protein sequence ID" value="PTB18457.1"/>
    <property type="molecule type" value="Genomic_DNA"/>
</dbReference>
<keyword evidence="1" id="KW-0812">Transmembrane</keyword>
<comment type="caution">
    <text evidence="2">The sequence shown here is derived from an EMBL/GenBank/DDBJ whole genome shotgun (WGS) entry which is preliminary data.</text>
</comment>
<reference evidence="2 3" key="1">
    <citation type="submission" date="2018-03" db="EMBL/GenBank/DDBJ databases">
        <title>Whole genome analyses suggest that Burkholderia sensu lato contains two further novel genera in the rhizoxinica-symbiotica group Mycetohabitans gen. nov., and Trinickia gen. nov.: implications for the evolution of diazotrophy and nodulation in the Burkholderiaceae.</title>
        <authorList>
            <person name="Estrada De Los Santos P."/>
            <person name="Palmer M."/>
            <person name="Chavez-Ramirez B."/>
            <person name="Steenkamp E.T."/>
            <person name="Hirsch A.M."/>
            <person name="Manyaka P."/>
            <person name="Maluk M."/>
            <person name="Lafos M."/>
            <person name="Crook M."/>
            <person name="Gross E."/>
            <person name="Simon M.F."/>
            <person name="Bueno Dos Reis Junior F."/>
            <person name="Poole P.S."/>
            <person name="Venter S.N."/>
            <person name="James E.K."/>
        </authorList>
    </citation>
    <scope>NUCLEOTIDE SEQUENCE [LARGE SCALE GENOMIC DNA]</scope>
    <source>
        <strain evidence="2 3">JPY-366</strain>
    </source>
</reference>
<dbReference type="Proteomes" id="UP000240638">
    <property type="component" value="Unassembled WGS sequence"/>
</dbReference>
<dbReference type="GO" id="GO:0005886">
    <property type="term" value="C:plasma membrane"/>
    <property type="evidence" value="ECO:0007669"/>
    <property type="project" value="UniProtKB-SubCell"/>
</dbReference>
<keyword evidence="1" id="KW-0135">Cellulose biosynthesis</keyword>
<dbReference type="GO" id="GO:0030244">
    <property type="term" value="P:cellulose biosynthetic process"/>
    <property type="evidence" value="ECO:0007669"/>
    <property type="project" value="UniProtKB-KW"/>
</dbReference>
<comment type="pathway">
    <text evidence="1">Glycan metabolism; bacterial cellulose biosynthesis.</text>
</comment>
<name>A0A2T3XPR4_9BURK</name>
<keyword evidence="1" id="KW-0472">Membrane</keyword>
<evidence type="ECO:0000256" key="1">
    <source>
        <dbReference type="RuleBase" id="RU365021"/>
    </source>
</evidence>
<comment type="subcellular location">
    <subcellularLocation>
        <location evidence="1">Cell inner membrane</location>
    </subcellularLocation>
</comment>
<dbReference type="GO" id="GO:0006011">
    <property type="term" value="P:UDP-alpha-D-glucose metabolic process"/>
    <property type="evidence" value="ECO:0007669"/>
    <property type="project" value="InterPro"/>
</dbReference>
<keyword evidence="1" id="KW-0997">Cell inner membrane</keyword>
<dbReference type="InterPro" id="IPR018513">
    <property type="entry name" value="Cell_synthase_bac"/>
</dbReference>
<comment type="subunit">
    <text evidence="1">Tightly associated with the cellulose synthase catalytic subunit.</text>
</comment>
<feature type="transmembrane region" description="Helical" evidence="1">
    <location>
        <begin position="460"/>
        <end position="481"/>
    </location>
</feature>